<proteinExistence type="predicted"/>
<dbReference type="Proteomes" id="UP001174694">
    <property type="component" value="Unassembled WGS sequence"/>
</dbReference>
<gene>
    <name evidence="1" type="ORF">NKR23_g3392</name>
</gene>
<reference evidence="1" key="1">
    <citation type="submission" date="2022-07" db="EMBL/GenBank/DDBJ databases">
        <title>Fungi with potential for degradation of polypropylene.</title>
        <authorList>
            <person name="Gostincar C."/>
        </authorList>
    </citation>
    <scope>NUCLEOTIDE SEQUENCE</scope>
    <source>
        <strain evidence="1">EXF-13308</strain>
    </source>
</reference>
<protein>
    <submittedName>
        <fullName evidence="1">Uncharacterized protein</fullName>
    </submittedName>
</protein>
<sequence>MPYSDLVRTVCHLCTALDGAYRVTIETPYGLLISVNADGSLTAALKDGTVQSATPGVDEEHKTRYKYRMFPDWGAGFIWYDPSWPGNPEGEFEVDEDDLENRYPAVWLESYRGWKAKYEQAFEEQKCDQGSDQDPFPDAGRRKAWVVEGMLLACWLSLQPDAESVEYQAADVPTLIQNGSGGNILKSFIKTLEDYSF</sequence>
<keyword evidence="2" id="KW-1185">Reference proteome</keyword>
<dbReference type="AlphaFoldDB" id="A0AA38RYP0"/>
<evidence type="ECO:0000313" key="2">
    <source>
        <dbReference type="Proteomes" id="UP001174694"/>
    </source>
</evidence>
<comment type="caution">
    <text evidence="1">The sequence shown here is derived from an EMBL/GenBank/DDBJ whole genome shotgun (WGS) entry which is preliminary data.</text>
</comment>
<evidence type="ECO:0000313" key="1">
    <source>
        <dbReference type="EMBL" id="KAJ9150833.1"/>
    </source>
</evidence>
<accession>A0AA38RYP0</accession>
<name>A0AA38RYP0_9PEZI</name>
<dbReference type="EMBL" id="JANBVO010000007">
    <property type="protein sequence ID" value="KAJ9150833.1"/>
    <property type="molecule type" value="Genomic_DNA"/>
</dbReference>
<organism evidence="1 2">
    <name type="scientific">Pleurostoma richardsiae</name>
    <dbReference type="NCBI Taxonomy" id="41990"/>
    <lineage>
        <taxon>Eukaryota</taxon>
        <taxon>Fungi</taxon>
        <taxon>Dikarya</taxon>
        <taxon>Ascomycota</taxon>
        <taxon>Pezizomycotina</taxon>
        <taxon>Sordariomycetes</taxon>
        <taxon>Sordariomycetidae</taxon>
        <taxon>Calosphaeriales</taxon>
        <taxon>Pleurostomataceae</taxon>
        <taxon>Pleurostoma</taxon>
    </lineage>
</organism>